<accession>A0A7X2PDS6</accession>
<sequence>MIKKIFSILIFISVFIFSSFAGNDQKIYRTDSQEKQAIDLLAISSGTAMPSSSGPWSQAELRLMLKQIDVNKLSTNEKNIYTSLIKKFDIEKEQRLIFLDPGISISLEFSLHSNKIDFVNPDMIASWSYLGDFNRPTPFITIPISAYIDNSIYLFCEIDGGLNRSLISQTNSIEQGKEVSYNPLAFKTNLLFFPPSKLIDFNMNFPYRGIISAGGEHWSISLGRENISWGPGVSGNLLLGNQIPYHNNLRFAAFSNHLKYVFSYSSFIHPDNYTYSVDGKDYINLFFNQDVPRTGTKAFIAHRGEFRNGPLAISISEAIIYQSDSGSIDLSVFSPLALFHNFYTRGNANSELSLELEYTIVPHLNIYGTILVDEFNFPSEFSDSTAPPPAMGFQLGVKSAWVLNKSIITSSFECVYTDPYLYIRDDGSRNNSGYGINGIIAFPDFINSPSTDINLANYNLQFIGYRFGNDCITFNYTLGYKAYDSWSLDFTATYIIKGVKDKYTRYKLGDTSYAPSTTEGESYLIDVAKKDAVMHVLSLSLDARYYFNSNVFVKAKLTSVTIFNYNNSSAGGTKEDIQLALGISFML</sequence>
<dbReference type="Proteomes" id="UP000460549">
    <property type="component" value="Unassembled WGS sequence"/>
</dbReference>
<keyword evidence="2" id="KW-1185">Reference proteome</keyword>
<proteinExistence type="predicted"/>
<dbReference type="EMBL" id="VUNN01000013">
    <property type="protein sequence ID" value="MSU06558.1"/>
    <property type="molecule type" value="Genomic_DNA"/>
</dbReference>
<dbReference type="Gene3D" id="2.40.160.130">
    <property type="entry name" value="Capsule assembly protein Wzi"/>
    <property type="match status" value="1"/>
</dbReference>
<protein>
    <recommendedName>
        <fullName evidence="3">Capsule assembly Wzi family protein</fullName>
    </recommendedName>
</protein>
<dbReference type="AlphaFoldDB" id="A0A7X2PDS6"/>
<evidence type="ECO:0000313" key="2">
    <source>
        <dbReference type="Proteomes" id="UP000460549"/>
    </source>
</evidence>
<evidence type="ECO:0000313" key="1">
    <source>
        <dbReference type="EMBL" id="MSU06558.1"/>
    </source>
</evidence>
<organism evidence="1 2">
    <name type="scientific">Bullifex porci</name>
    <dbReference type="NCBI Taxonomy" id="2606638"/>
    <lineage>
        <taxon>Bacteria</taxon>
        <taxon>Pseudomonadati</taxon>
        <taxon>Spirochaetota</taxon>
        <taxon>Spirochaetia</taxon>
        <taxon>Spirochaetales</taxon>
        <taxon>Spirochaetaceae</taxon>
        <taxon>Bullifex</taxon>
    </lineage>
</organism>
<evidence type="ECO:0008006" key="3">
    <source>
        <dbReference type="Google" id="ProtNLM"/>
    </source>
</evidence>
<name>A0A7X2PDS6_9SPIO</name>
<gene>
    <name evidence="1" type="ORF">FYJ80_07160</name>
</gene>
<dbReference type="RefSeq" id="WP_154425530.1">
    <property type="nucleotide sequence ID" value="NZ_VUNN01000013.1"/>
</dbReference>
<reference evidence="1 2" key="1">
    <citation type="submission" date="2019-08" db="EMBL/GenBank/DDBJ databases">
        <title>In-depth cultivation of the pig gut microbiome towards novel bacterial diversity and tailored functional studies.</title>
        <authorList>
            <person name="Wylensek D."/>
            <person name="Hitch T.C.A."/>
            <person name="Clavel T."/>
        </authorList>
    </citation>
    <scope>NUCLEOTIDE SEQUENCE [LARGE SCALE GENOMIC DNA]</scope>
    <source>
        <strain evidence="1 2">NM-380-WT-3C1</strain>
    </source>
</reference>
<comment type="caution">
    <text evidence="1">The sequence shown here is derived from an EMBL/GenBank/DDBJ whole genome shotgun (WGS) entry which is preliminary data.</text>
</comment>
<dbReference type="InterPro" id="IPR038636">
    <property type="entry name" value="Wzi_sf"/>
</dbReference>